<dbReference type="InterPro" id="IPR036291">
    <property type="entry name" value="NAD(P)-bd_dom_sf"/>
</dbReference>
<gene>
    <name evidence="2" type="ORF">UFOPK1726_00232</name>
</gene>
<accession>A0A6J6E1G2</accession>
<name>A0A6J6E1G2_9ZZZZ</name>
<dbReference type="EMBL" id="CAEZTT010000014">
    <property type="protein sequence ID" value="CAB4570222.1"/>
    <property type="molecule type" value="Genomic_DNA"/>
</dbReference>
<organism evidence="2">
    <name type="scientific">freshwater metagenome</name>
    <dbReference type="NCBI Taxonomy" id="449393"/>
    <lineage>
        <taxon>unclassified sequences</taxon>
        <taxon>metagenomes</taxon>
        <taxon>ecological metagenomes</taxon>
    </lineage>
</organism>
<proteinExistence type="predicted"/>
<evidence type="ECO:0000313" key="2">
    <source>
        <dbReference type="EMBL" id="CAB4570222.1"/>
    </source>
</evidence>
<sequence>MTAGIESNMRSNLHVILGNGTVGERLAKVLLLNHKQVLVLTRSKPNYELPGVSYDVANSKSTESMLAAAPKAKVIYNCVNPPYHKWKSDWPAISKAVNEFAIRSGANLVSSSNLYGYGPHNGVLTEDLPLKATWTNGEVRAEVWQEAKVLHDAGLLKVTEVRGSDYICANEQSRMGHRVVPNLLLEKPIQLLGALDQPHTWTDPDDVAKLMMVLAEDDRSWGQPWHVPSNEPKTQREVVADIANALGITNYSIRAAGPIVERILGLINPLIRELNKGSYQFHSPFVMSSKKSFEAFGLIAKPWQQVIQDLVKPYLDYVNINGMHSISKLGSERFPDLS</sequence>
<dbReference type="Gene3D" id="3.40.50.720">
    <property type="entry name" value="NAD(P)-binding Rossmann-like Domain"/>
    <property type="match status" value="1"/>
</dbReference>
<dbReference type="AlphaFoldDB" id="A0A6J6E1G2"/>
<reference evidence="2" key="1">
    <citation type="submission" date="2020-05" db="EMBL/GenBank/DDBJ databases">
        <authorList>
            <person name="Chiriac C."/>
            <person name="Salcher M."/>
            <person name="Ghai R."/>
            <person name="Kavagutti S V."/>
        </authorList>
    </citation>
    <scope>NUCLEOTIDE SEQUENCE</scope>
</reference>
<dbReference type="InterPro" id="IPR001509">
    <property type="entry name" value="Epimerase_deHydtase"/>
</dbReference>
<dbReference type="SUPFAM" id="SSF51735">
    <property type="entry name" value="NAD(P)-binding Rossmann-fold domains"/>
    <property type="match status" value="1"/>
</dbReference>
<evidence type="ECO:0000259" key="1">
    <source>
        <dbReference type="Pfam" id="PF01370"/>
    </source>
</evidence>
<feature type="domain" description="NAD-dependent epimerase/dehydratase" evidence="1">
    <location>
        <begin position="18"/>
        <end position="219"/>
    </location>
</feature>
<dbReference type="Pfam" id="PF01370">
    <property type="entry name" value="Epimerase"/>
    <property type="match status" value="1"/>
</dbReference>
<protein>
    <submittedName>
        <fullName evidence="2">Unannotated protein</fullName>
    </submittedName>
</protein>